<evidence type="ECO:0000256" key="3">
    <source>
        <dbReference type="ARBA" id="ARBA00040298"/>
    </source>
</evidence>
<name>A0A229S8T6_AMYAL</name>
<dbReference type="Gene3D" id="3.50.50.60">
    <property type="entry name" value="FAD/NAD(P)-binding domain"/>
    <property type="match status" value="2"/>
</dbReference>
<protein>
    <recommendedName>
        <fullName evidence="3">Pyridine nucleotide-disulfide oxidoreductase domain-containing protein 2</fullName>
    </recommendedName>
</protein>
<evidence type="ECO:0000313" key="6">
    <source>
        <dbReference type="Proteomes" id="UP000215563"/>
    </source>
</evidence>
<organism evidence="5 6">
    <name type="scientific">Amycolatopsis alba DSM 44262</name>
    <dbReference type="NCBI Taxonomy" id="1125972"/>
    <lineage>
        <taxon>Bacteria</taxon>
        <taxon>Bacillati</taxon>
        <taxon>Actinomycetota</taxon>
        <taxon>Actinomycetes</taxon>
        <taxon>Pseudonocardiales</taxon>
        <taxon>Pseudonocardiaceae</taxon>
        <taxon>Amycolatopsis</taxon>
    </lineage>
</organism>
<dbReference type="InterPro" id="IPR036188">
    <property type="entry name" value="FAD/NAD-bd_sf"/>
</dbReference>
<evidence type="ECO:0000259" key="4">
    <source>
        <dbReference type="Pfam" id="PF01593"/>
    </source>
</evidence>
<dbReference type="PANTHER" id="PTHR10668">
    <property type="entry name" value="PHYTOENE DEHYDROGENASE"/>
    <property type="match status" value="1"/>
</dbReference>
<dbReference type="Pfam" id="PF01593">
    <property type="entry name" value="Amino_oxidase"/>
    <property type="match status" value="1"/>
</dbReference>
<accession>A0A229S8T6</accession>
<keyword evidence="6" id="KW-1185">Reference proteome</keyword>
<dbReference type="AlphaFoldDB" id="A0A229S8T6"/>
<evidence type="ECO:0000256" key="1">
    <source>
        <dbReference type="ARBA" id="ARBA00037217"/>
    </source>
</evidence>
<dbReference type="InterPro" id="IPR002937">
    <property type="entry name" value="Amino_oxidase"/>
</dbReference>
<dbReference type="SUPFAM" id="SSF51905">
    <property type="entry name" value="FAD/NAD(P)-binding domain"/>
    <property type="match status" value="1"/>
</dbReference>
<comment type="function">
    <text evidence="1">Probable oxidoreductase that may play a role as regulator of mitochondrial function.</text>
</comment>
<feature type="domain" description="Amine oxidase" evidence="4">
    <location>
        <begin position="17"/>
        <end position="496"/>
    </location>
</feature>
<evidence type="ECO:0000256" key="2">
    <source>
        <dbReference type="ARBA" id="ARBA00038825"/>
    </source>
</evidence>
<dbReference type="Proteomes" id="UP000215563">
    <property type="component" value="Unassembled WGS sequence"/>
</dbReference>
<comment type="subunit">
    <text evidence="2">Interacts with COX5B; this interaction may contribute to localize PYROXD2 to the inner face of the inner mitochondrial membrane.</text>
</comment>
<gene>
    <name evidence="5" type="ORF">CFP75_02335</name>
</gene>
<dbReference type="PANTHER" id="PTHR10668:SF105">
    <property type="entry name" value="DEHYDROGENASE-RELATED"/>
    <property type="match status" value="1"/>
</dbReference>
<comment type="caution">
    <text evidence="5">The sequence shown here is derived from an EMBL/GenBank/DDBJ whole genome shotgun (WGS) entry which is preliminary data.</text>
</comment>
<evidence type="ECO:0000313" key="5">
    <source>
        <dbReference type="EMBL" id="OXM54994.1"/>
    </source>
</evidence>
<proteinExistence type="predicted"/>
<reference evidence="5 6" key="1">
    <citation type="submission" date="2017-07" db="EMBL/GenBank/DDBJ databases">
        <title>Amycolatopsis alba DSM 44262 Genome sequencing and assembly.</title>
        <authorList>
            <person name="Kaur N."/>
            <person name="Mayilraj S."/>
        </authorList>
    </citation>
    <scope>NUCLEOTIDE SEQUENCE [LARGE SCALE GENOMIC DNA]</scope>
    <source>
        <strain evidence="5 6">DSM 44262</strain>
    </source>
</reference>
<dbReference type="EMBL" id="NMQU01000008">
    <property type="protein sequence ID" value="OXM54994.1"/>
    <property type="molecule type" value="Genomic_DNA"/>
</dbReference>
<sequence>MSMELFDAVGIGAGHNGLVAANLLADAGWSVLVLEQAEKPGGSVRTDDITEPGFHSDLCSAFFPLTAVSPAIRRLGLEDHGLRWRHAPEVLAHVLPDDRCVVLSRDIERTAESVRDFAPGDGAAWRSLFAQWQDIREPLLNALFTPFPPIRPAVRLLRRTGTADALRLARMLTLPARRFGEEHFAGEGARLLLAGNAAHSDLSVDNAGSAVFGWLLAMIGQDEGFPVPVGGAGELTAALVRRLVARGGQLRCRCPVTEVLVAGGRAMGVRTGAGDLVRARKAVLADVPAPTLYGKMVRPEWLPSRLLDDLDKFQWDSATVKVDWALSGPVPWTAEGAREAGTIHLGADLDGLSAFGGDLVRGRSPQEPFLLFGQMTTSDPDRSPAGTESAWAYTHVPRGLMEDRTALDRQVARIEKTVGRNAPGFTDLIMGRYVQGPLELAGHNPGLVGGAINAGTTAIHQQLFFRPVPGLGRADTPVDRLFLAGAAAHPGGAVHGGPGANAARAALARAGLLGAGYAAVIGAANRAIYG</sequence>
<dbReference type="GO" id="GO:0016491">
    <property type="term" value="F:oxidoreductase activity"/>
    <property type="evidence" value="ECO:0007669"/>
    <property type="project" value="InterPro"/>
</dbReference>
<dbReference type="OrthoDB" id="833207at2"/>